<proteinExistence type="predicted"/>
<protein>
    <submittedName>
        <fullName evidence="1">Uncharacterized protein</fullName>
    </submittedName>
</protein>
<evidence type="ECO:0000313" key="2">
    <source>
        <dbReference type="Proteomes" id="UP000294299"/>
    </source>
</evidence>
<dbReference type="Proteomes" id="UP000294299">
    <property type="component" value="Chromosome NFRAN"/>
</dbReference>
<dbReference type="EMBL" id="LR216287">
    <property type="protein sequence ID" value="VFJ14755.1"/>
    <property type="molecule type" value="Genomic_DNA"/>
</dbReference>
<dbReference type="KEGG" id="nfn:NFRAN_2433"/>
<dbReference type="GeneID" id="39421637"/>
<keyword evidence="2" id="KW-1185">Reference proteome</keyword>
<sequence>MKISNINTNISKKISAVTLFAIMTFTLAGLLEITLLSESPAVAQERERERSDPITGCFKEVGETQVAPNGIQNWTESIQNFDSLIPTSDTLTLINNIVVGDSGPVNDMTGIWYVLINGNSTAHDRQMVLDEVNSLLAASKPGFTKIQQDSLSRCITNETNSLGPTPNY</sequence>
<accession>A0A484IBR8</accession>
<dbReference type="OrthoDB" id="9683at2157"/>
<reference evidence="1 2" key="1">
    <citation type="submission" date="2019-02" db="EMBL/GenBank/DDBJ databases">
        <authorList>
            <person name="Lehtovirta-Morley E L."/>
        </authorList>
    </citation>
    <scope>NUCLEOTIDE SEQUENCE [LARGE SCALE GENOMIC DNA]</scope>
    <source>
        <strain evidence="1">NFRAN1</strain>
    </source>
</reference>
<gene>
    <name evidence="1" type="ORF">NFRAN_2433</name>
</gene>
<dbReference type="RefSeq" id="WP_134484878.1">
    <property type="nucleotide sequence ID" value="NZ_LR216287.1"/>
</dbReference>
<evidence type="ECO:0000313" key="1">
    <source>
        <dbReference type="EMBL" id="VFJ14755.1"/>
    </source>
</evidence>
<organism evidence="1 2">
    <name type="scientific">Candidatus Nitrosocosmicus franklandianus</name>
    <dbReference type="NCBI Taxonomy" id="1798806"/>
    <lineage>
        <taxon>Archaea</taxon>
        <taxon>Nitrososphaerota</taxon>
        <taxon>Nitrososphaeria</taxon>
        <taxon>Nitrososphaerales</taxon>
        <taxon>Nitrososphaeraceae</taxon>
        <taxon>Candidatus Nitrosocosmicus</taxon>
    </lineage>
</organism>
<dbReference type="AlphaFoldDB" id="A0A484IBR8"/>
<name>A0A484IBR8_9ARCH</name>